<feature type="transmembrane region" description="Helical" evidence="8">
    <location>
        <begin position="358"/>
        <end position="378"/>
    </location>
</feature>
<dbReference type="PROSITE" id="PS51465">
    <property type="entry name" value="KAZAL_2"/>
    <property type="match status" value="1"/>
</dbReference>
<keyword evidence="8" id="KW-0813">Transport</keyword>
<dbReference type="Pfam" id="PF03137">
    <property type="entry name" value="OATP"/>
    <property type="match status" value="1"/>
</dbReference>
<protein>
    <recommendedName>
        <fullName evidence="8">Solute carrier organic anion transporter family member</fullName>
    </recommendedName>
</protein>
<evidence type="ECO:0000256" key="5">
    <source>
        <dbReference type="ARBA" id="ARBA00022989"/>
    </source>
</evidence>
<dbReference type="PANTHER" id="PTHR11388:SF131">
    <property type="entry name" value="SOLUTE CARRIER ORGANIC ANION TRANSPORTER FAMILY MEMBER"/>
    <property type="match status" value="1"/>
</dbReference>
<proteinExistence type="inferred from homology"/>
<keyword evidence="5 8" id="KW-1133">Transmembrane helix</keyword>
<dbReference type="CDD" id="cd17336">
    <property type="entry name" value="MFS_SLCO_OATP"/>
    <property type="match status" value="1"/>
</dbReference>
<feature type="transmembrane region" description="Helical" evidence="8">
    <location>
        <begin position="390"/>
        <end position="411"/>
    </location>
</feature>
<feature type="transmembrane region" description="Helical" evidence="8">
    <location>
        <begin position="512"/>
        <end position="536"/>
    </location>
</feature>
<evidence type="ECO:0000256" key="2">
    <source>
        <dbReference type="ARBA" id="ARBA00009657"/>
    </source>
</evidence>
<accession>A0ABD0Y799</accession>
<dbReference type="InterPro" id="IPR036259">
    <property type="entry name" value="MFS_trans_sf"/>
</dbReference>
<evidence type="ECO:0000256" key="1">
    <source>
        <dbReference type="ARBA" id="ARBA00004651"/>
    </source>
</evidence>
<dbReference type="Gene3D" id="1.20.1250.20">
    <property type="entry name" value="MFS general substrate transporter like domains"/>
    <property type="match status" value="1"/>
</dbReference>
<dbReference type="Proteomes" id="UP001558652">
    <property type="component" value="Unassembled WGS sequence"/>
</dbReference>
<name>A0ABD0Y799_9HEMI</name>
<dbReference type="EMBL" id="JBFDAA010000012">
    <property type="protein sequence ID" value="KAL1123271.1"/>
    <property type="molecule type" value="Genomic_DNA"/>
</dbReference>
<organism evidence="10 11">
    <name type="scientific">Ranatra chinensis</name>
    <dbReference type="NCBI Taxonomy" id="642074"/>
    <lineage>
        <taxon>Eukaryota</taxon>
        <taxon>Metazoa</taxon>
        <taxon>Ecdysozoa</taxon>
        <taxon>Arthropoda</taxon>
        <taxon>Hexapoda</taxon>
        <taxon>Insecta</taxon>
        <taxon>Pterygota</taxon>
        <taxon>Neoptera</taxon>
        <taxon>Paraneoptera</taxon>
        <taxon>Hemiptera</taxon>
        <taxon>Heteroptera</taxon>
        <taxon>Panheteroptera</taxon>
        <taxon>Nepomorpha</taxon>
        <taxon>Nepidae</taxon>
        <taxon>Ranatrinae</taxon>
        <taxon>Ranatra</taxon>
    </lineage>
</organism>
<reference evidence="10 11" key="1">
    <citation type="submission" date="2024-07" db="EMBL/GenBank/DDBJ databases">
        <title>Chromosome-level genome assembly of the water stick insect Ranatra chinensis (Heteroptera: Nepidae).</title>
        <authorList>
            <person name="Liu X."/>
        </authorList>
    </citation>
    <scope>NUCLEOTIDE SEQUENCE [LARGE SCALE GENOMIC DNA]</scope>
    <source>
        <strain evidence="10">Cailab_2021Rc</strain>
        <tissue evidence="10">Muscle</tissue>
    </source>
</reference>
<feature type="transmembrane region" description="Helical" evidence="8">
    <location>
        <begin position="22"/>
        <end position="43"/>
    </location>
</feature>
<keyword evidence="8" id="KW-0406">Ion transport</keyword>
<comment type="caution">
    <text evidence="10">The sequence shown here is derived from an EMBL/GenBank/DDBJ whole genome shotgun (WGS) entry which is preliminary data.</text>
</comment>
<feature type="transmembrane region" description="Helical" evidence="8">
    <location>
        <begin position="166"/>
        <end position="193"/>
    </location>
</feature>
<feature type="domain" description="Kazal-like" evidence="9">
    <location>
        <begin position="427"/>
        <end position="483"/>
    </location>
</feature>
<dbReference type="Pfam" id="PF07648">
    <property type="entry name" value="Kazal_2"/>
    <property type="match status" value="1"/>
</dbReference>
<comment type="subcellular location">
    <subcellularLocation>
        <location evidence="1 8">Cell membrane</location>
        <topology evidence="1 8">Multi-pass membrane protein</topology>
    </subcellularLocation>
</comment>
<sequence length="611" mass="67958">DDDQDCGVGWLRASWLQRFATANWFLTVYGLLGTIQAMSNVYWSATLTTFEKRFRIPSKTTGIMLSGNEISQILLSLILTYYGGQRNRPLWIAWGVVLFATSCYILALPHFIYGPGETAVSLTKEYMEDPGANVSVPEYHVTKGLCSEEVKEENWLSQDDGKYSNFPAVIAFLSQFILGIGSTLYTALGQTYIDDNVKKTKTPMLLGMTMSLKPIGHSLGFLVGSACLSVYISPYLTPVIARKDPRWLGAWWLGWLLFGTIILVSSILIALFPKNIKRNNKLKLEMKMDEIINKSSKEKNLNLKKQFPVACKRLFQNKLLMVNIFSEVAFVLAGSGHITYLSKYLEIQFNKSPAEISLAIGPIVLISQVSGLLISGLVISKFKPSSSYLLGWNVVAGIILVFSELVILQIACKDNGMVGYNPLENSINLSNACNIECGCEKLKYSPVCLEEYSMTFYSPCHAGCSERTKENGFMFYHNCTCVPNSSNNLFPFESYHGALKGGPCPSECGYKFGLFIALMFLAHFVGTSGKIGNIIINYRSVAPEDKPFAHGLSLFFIGMVALIPGPILNGWLIDSTCLVWDESNGARGNCWYYDKDEFRFKFNATAAGNLW</sequence>
<keyword evidence="6 8" id="KW-0472">Membrane</keyword>
<evidence type="ECO:0000313" key="11">
    <source>
        <dbReference type="Proteomes" id="UP001558652"/>
    </source>
</evidence>
<evidence type="ECO:0000256" key="3">
    <source>
        <dbReference type="ARBA" id="ARBA00022475"/>
    </source>
</evidence>
<dbReference type="InterPro" id="IPR004156">
    <property type="entry name" value="OATP"/>
</dbReference>
<evidence type="ECO:0000256" key="8">
    <source>
        <dbReference type="RuleBase" id="RU362056"/>
    </source>
</evidence>
<dbReference type="InterPro" id="IPR002350">
    <property type="entry name" value="Kazal_dom"/>
</dbReference>
<dbReference type="SUPFAM" id="SSF103473">
    <property type="entry name" value="MFS general substrate transporter"/>
    <property type="match status" value="1"/>
</dbReference>
<feature type="transmembrane region" description="Helical" evidence="8">
    <location>
        <begin position="548"/>
        <end position="573"/>
    </location>
</feature>
<feature type="transmembrane region" description="Helical" evidence="8">
    <location>
        <begin position="252"/>
        <end position="272"/>
    </location>
</feature>
<comment type="similarity">
    <text evidence="2 8">Belongs to the organo anion transporter (TC 2.A.60) family.</text>
</comment>
<dbReference type="AlphaFoldDB" id="A0ABD0Y799"/>
<dbReference type="GO" id="GO:0006811">
    <property type="term" value="P:monoatomic ion transport"/>
    <property type="evidence" value="ECO:0007669"/>
    <property type="project" value="UniProtKB-KW"/>
</dbReference>
<feature type="transmembrane region" description="Helical" evidence="8">
    <location>
        <begin position="214"/>
        <end position="232"/>
    </location>
</feature>
<evidence type="ECO:0000256" key="6">
    <source>
        <dbReference type="ARBA" id="ARBA00023136"/>
    </source>
</evidence>
<keyword evidence="3" id="KW-1003">Cell membrane</keyword>
<keyword evidence="7" id="KW-1015">Disulfide bond</keyword>
<evidence type="ECO:0000259" key="9">
    <source>
        <dbReference type="PROSITE" id="PS51465"/>
    </source>
</evidence>
<gene>
    <name evidence="10" type="ORF">AAG570_002357</name>
</gene>
<dbReference type="GO" id="GO:0005886">
    <property type="term" value="C:plasma membrane"/>
    <property type="evidence" value="ECO:0007669"/>
    <property type="project" value="UniProtKB-SubCell"/>
</dbReference>
<keyword evidence="11" id="KW-1185">Reference proteome</keyword>
<dbReference type="PANTHER" id="PTHR11388">
    <property type="entry name" value="ORGANIC ANION TRANSPORTER"/>
    <property type="match status" value="1"/>
</dbReference>
<keyword evidence="4 8" id="KW-0812">Transmembrane</keyword>
<dbReference type="NCBIfam" id="TIGR00805">
    <property type="entry name" value="oat"/>
    <property type="match status" value="1"/>
</dbReference>
<feature type="transmembrane region" description="Helical" evidence="8">
    <location>
        <begin position="90"/>
        <end position="112"/>
    </location>
</feature>
<evidence type="ECO:0000256" key="4">
    <source>
        <dbReference type="ARBA" id="ARBA00022692"/>
    </source>
</evidence>
<comment type="caution">
    <text evidence="8">Lacks conserved residue(s) required for the propagation of feature annotation.</text>
</comment>
<evidence type="ECO:0000313" key="10">
    <source>
        <dbReference type="EMBL" id="KAL1123271.1"/>
    </source>
</evidence>
<feature type="non-terminal residue" evidence="10">
    <location>
        <position position="1"/>
    </location>
</feature>
<evidence type="ECO:0000256" key="7">
    <source>
        <dbReference type="ARBA" id="ARBA00023157"/>
    </source>
</evidence>
<feature type="transmembrane region" description="Helical" evidence="8">
    <location>
        <begin position="319"/>
        <end position="338"/>
    </location>
</feature>